<dbReference type="Pfam" id="PF13828">
    <property type="entry name" value="DUF4190"/>
    <property type="match status" value="1"/>
</dbReference>
<keyword evidence="1" id="KW-0472">Membrane</keyword>
<accession>A0ABX2ZU06</accession>
<dbReference type="EMBL" id="MDKC01000002">
    <property type="protein sequence ID" value="ODG93248.1"/>
    <property type="molecule type" value="Genomic_DNA"/>
</dbReference>
<keyword evidence="1" id="KW-0812">Transmembrane</keyword>
<evidence type="ECO:0000259" key="2">
    <source>
        <dbReference type="Pfam" id="PF13828"/>
    </source>
</evidence>
<comment type="caution">
    <text evidence="3">The sequence shown here is derived from an EMBL/GenBank/DDBJ whole genome shotgun (WGS) entry which is preliminary data.</text>
</comment>
<feature type="domain" description="DUF4190" evidence="2">
    <location>
        <begin position="13"/>
        <end position="72"/>
    </location>
</feature>
<keyword evidence="4" id="KW-1185">Reference proteome</keyword>
<dbReference type="Proteomes" id="UP000094580">
    <property type="component" value="Unassembled WGS sequence"/>
</dbReference>
<proteinExistence type="predicted"/>
<sequence>MGEIVLVTTNSKSISSLTLGVLSIIIPYIGFILGIIGLFISRKSIAEINRTNEKGKGLAISGRVCSIVGICIQSILIIILVLGIITFFSMNDNMTF</sequence>
<evidence type="ECO:0000313" key="4">
    <source>
        <dbReference type="Proteomes" id="UP000094580"/>
    </source>
</evidence>
<evidence type="ECO:0000313" key="3">
    <source>
        <dbReference type="EMBL" id="ODG93248.1"/>
    </source>
</evidence>
<organism evidence="3 4">
    <name type="scientific">Gottfriedia luciferensis</name>
    <dbReference type="NCBI Taxonomy" id="178774"/>
    <lineage>
        <taxon>Bacteria</taxon>
        <taxon>Bacillati</taxon>
        <taxon>Bacillota</taxon>
        <taxon>Bacilli</taxon>
        <taxon>Bacillales</taxon>
        <taxon>Bacillaceae</taxon>
        <taxon>Gottfriedia</taxon>
    </lineage>
</organism>
<reference evidence="3 4" key="1">
    <citation type="submission" date="2016-07" db="EMBL/GenBank/DDBJ databases">
        <authorList>
            <person name="Townsley L."/>
            <person name="Shank E.A."/>
        </authorList>
    </citation>
    <scope>NUCLEOTIDE SEQUENCE [LARGE SCALE GENOMIC DNA]</scope>
    <source>
        <strain evidence="3 4">CH01</strain>
    </source>
</reference>
<protein>
    <recommendedName>
        <fullName evidence="2">DUF4190 domain-containing protein</fullName>
    </recommendedName>
</protein>
<feature type="transmembrane region" description="Helical" evidence="1">
    <location>
        <begin position="20"/>
        <end position="40"/>
    </location>
</feature>
<dbReference type="InterPro" id="IPR025241">
    <property type="entry name" value="DUF4190"/>
</dbReference>
<keyword evidence="1" id="KW-1133">Transmembrane helix</keyword>
<feature type="transmembrane region" description="Helical" evidence="1">
    <location>
        <begin position="60"/>
        <end position="88"/>
    </location>
</feature>
<evidence type="ECO:0000256" key="1">
    <source>
        <dbReference type="SAM" id="Phobius"/>
    </source>
</evidence>
<gene>
    <name evidence="3" type="ORF">BED47_02880</name>
</gene>
<name>A0ABX2ZU06_9BACI</name>